<dbReference type="RefSeq" id="WP_126350980.1">
    <property type="nucleotide sequence ID" value="NZ_CP086380.1"/>
</dbReference>
<dbReference type="PANTHER" id="PTHR34351">
    <property type="entry name" value="SLR1927 PROTEIN-RELATED"/>
    <property type="match status" value="1"/>
</dbReference>
<keyword evidence="1" id="KW-0472">Membrane</keyword>
<keyword evidence="1" id="KW-1133">Transmembrane helix</keyword>
<comment type="caution">
    <text evidence="2">The sequence shown here is derived from an EMBL/GenBank/DDBJ whole genome shotgun (WGS) entry which is preliminary data.</text>
</comment>
<reference evidence="2 3" key="1">
    <citation type="submission" date="2018-12" db="EMBL/GenBank/DDBJ databases">
        <title>Deinococcus radiophilus ATCC 27603 genome sequencing and assembly.</title>
        <authorList>
            <person name="Maclea K.S."/>
            <person name="Maynard C.R."/>
        </authorList>
    </citation>
    <scope>NUCLEOTIDE SEQUENCE [LARGE SCALE GENOMIC DNA]</scope>
    <source>
        <strain evidence="2 3">ATCC 27603</strain>
    </source>
</reference>
<accession>A0A3S0RKX5</accession>
<feature type="transmembrane region" description="Helical" evidence="1">
    <location>
        <begin position="6"/>
        <end position="26"/>
    </location>
</feature>
<sequence length="382" mass="41453">MSAGLLSALVWLLFIAALVGLIWWLYREPPHVTLHREMRGSGMVGLSQPLTVTAEIDTRLPTRVVLEDPPPRAVVPGRPVVFGGLWQGHGTEQLTLNLQPNRRGVYEWEGGMLRWADPLGLFWRSRPLEVPARLEAYPQTHGVLLPDLLRPLLSEGQMTRNLGLSDPISLRGARTYVPGDAPGQIHWRLSARSMSIPGGSAGLPMIRELEHTAASSVTIYLDAGGDATYLESAVRLAASLAAQAWADGLPVSLGTSQGETPLGRTPEAQRAVLRALAELGRSEEGESPQLRPPRQGTNLLVLTQFAPPELVAQAMRARATASRVAIIALPEGFYLEPGEKPRKQWAGAPDTVRQLEKQAGVLAERGVLVFVLRGNQSVLRLG</sequence>
<protein>
    <submittedName>
        <fullName evidence="2">DUF58 domain-containing protein</fullName>
    </submittedName>
</protein>
<evidence type="ECO:0000313" key="3">
    <source>
        <dbReference type="Proteomes" id="UP000277766"/>
    </source>
</evidence>
<keyword evidence="3" id="KW-1185">Reference proteome</keyword>
<dbReference type="Proteomes" id="UP000277766">
    <property type="component" value="Unassembled WGS sequence"/>
</dbReference>
<dbReference type="AlphaFoldDB" id="A0A3S0RKX5"/>
<evidence type="ECO:0000256" key="1">
    <source>
        <dbReference type="SAM" id="Phobius"/>
    </source>
</evidence>
<organism evidence="2 3">
    <name type="scientific">Deinococcus radiophilus</name>
    <dbReference type="NCBI Taxonomy" id="32062"/>
    <lineage>
        <taxon>Bacteria</taxon>
        <taxon>Thermotogati</taxon>
        <taxon>Deinococcota</taxon>
        <taxon>Deinococci</taxon>
        <taxon>Deinococcales</taxon>
        <taxon>Deinococcaceae</taxon>
        <taxon>Deinococcus</taxon>
    </lineage>
</organism>
<dbReference type="PANTHER" id="PTHR34351:SF1">
    <property type="entry name" value="SLR1927 PROTEIN"/>
    <property type="match status" value="1"/>
</dbReference>
<keyword evidence="1" id="KW-0812">Transmembrane</keyword>
<dbReference type="EMBL" id="RXPE01000001">
    <property type="protein sequence ID" value="RTR30952.1"/>
    <property type="molecule type" value="Genomic_DNA"/>
</dbReference>
<gene>
    <name evidence="2" type="ORF">EJ104_01530</name>
</gene>
<evidence type="ECO:0000313" key="2">
    <source>
        <dbReference type="EMBL" id="RTR30952.1"/>
    </source>
</evidence>
<name>A0A3S0RKX5_9DEIO</name>
<dbReference type="OrthoDB" id="9778037at2"/>
<proteinExistence type="predicted"/>